<dbReference type="GO" id="GO:0008270">
    <property type="term" value="F:zinc ion binding"/>
    <property type="evidence" value="ECO:0007669"/>
    <property type="project" value="UniProtKB-KW"/>
</dbReference>
<evidence type="ECO:0000256" key="2">
    <source>
        <dbReference type="ARBA" id="ARBA00022963"/>
    </source>
</evidence>
<dbReference type="SUPFAM" id="SSF52151">
    <property type="entry name" value="FabD/lysophospholipase-like"/>
    <property type="match status" value="1"/>
</dbReference>
<dbReference type="GO" id="GO:0016042">
    <property type="term" value="P:lipid catabolic process"/>
    <property type="evidence" value="ECO:0007669"/>
    <property type="project" value="UniProtKB-KW"/>
</dbReference>
<dbReference type="PANTHER" id="PTHR24185">
    <property type="entry name" value="CALCIUM-INDEPENDENT PHOSPHOLIPASE A2-GAMMA"/>
    <property type="match status" value="1"/>
</dbReference>
<dbReference type="InterPro" id="IPR002641">
    <property type="entry name" value="PNPLA_dom"/>
</dbReference>
<evidence type="ECO:0000259" key="6">
    <source>
        <dbReference type="PROSITE" id="PS50157"/>
    </source>
</evidence>
<evidence type="ECO:0000256" key="3">
    <source>
        <dbReference type="ARBA" id="ARBA00023098"/>
    </source>
</evidence>
<evidence type="ECO:0000313" key="8">
    <source>
        <dbReference type="Proteomes" id="UP000799302"/>
    </source>
</evidence>
<dbReference type="Pfam" id="PF01734">
    <property type="entry name" value="Patatin"/>
    <property type="match status" value="1"/>
</dbReference>
<dbReference type="InterPro" id="IPR016035">
    <property type="entry name" value="Acyl_Trfase/lysoPLipase"/>
</dbReference>
<dbReference type="PROSITE" id="PS00028">
    <property type="entry name" value="ZINC_FINGER_C2H2_1"/>
    <property type="match status" value="1"/>
</dbReference>
<reference evidence="7" key="1">
    <citation type="journal article" date="2020" name="Stud. Mycol.">
        <title>101 Dothideomycetes genomes: a test case for predicting lifestyles and emergence of pathogens.</title>
        <authorList>
            <person name="Haridas S."/>
            <person name="Albert R."/>
            <person name="Binder M."/>
            <person name="Bloem J."/>
            <person name="Labutti K."/>
            <person name="Salamov A."/>
            <person name="Andreopoulos B."/>
            <person name="Baker S."/>
            <person name="Barry K."/>
            <person name="Bills G."/>
            <person name="Bluhm B."/>
            <person name="Cannon C."/>
            <person name="Castanera R."/>
            <person name="Culley D."/>
            <person name="Daum C."/>
            <person name="Ezra D."/>
            <person name="Gonzalez J."/>
            <person name="Henrissat B."/>
            <person name="Kuo A."/>
            <person name="Liang C."/>
            <person name="Lipzen A."/>
            <person name="Lutzoni F."/>
            <person name="Magnuson J."/>
            <person name="Mondo S."/>
            <person name="Nolan M."/>
            <person name="Ohm R."/>
            <person name="Pangilinan J."/>
            <person name="Park H.-J."/>
            <person name="Ramirez L."/>
            <person name="Alfaro M."/>
            <person name="Sun H."/>
            <person name="Tritt A."/>
            <person name="Yoshinaga Y."/>
            <person name="Zwiers L.-H."/>
            <person name="Turgeon B."/>
            <person name="Goodwin S."/>
            <person name="Spatafora J."/>
            <person name="Crous P."/>
            <person name="Grigoriev I."/>
        </authorList>
    </citation>
    <scope>NUCLEOTIDE SEQUENCE</scope>
    <source>
        <strain evidence="7">CBS 115976</strain>
    </source>
</reference>
<dbReference type="AlphaFoldDB" id="A0A6A6TTV4"/>
<sequence>MDPPIRPVARASTESDVSALRDAESSRESELLEPFSIQDENWRKLNLLSLDGGGVRGYWSLLVLQMLMVYIAEEEEKYEDSAEETQVMGGMQRRLGPIHHTAANSGAWASQLIAEESRESLQHMDQDDEDDRKSTAEIPRAVRSWLHARHRFSLRLKARKWTKDSRKGLHSFWPEAYPNNVSHVADGPTEAVKKERIKLQHGDGFDDAIFGATHADRRYLPCHYFDYICGSSTGALIAIMLGRFRMTVADCLQEYRDLTTKIFSKPRRLSQADIGMGRVKYDGRIVERVFRDVVARRSEKVKDDHGGPVTMPSRPGMCKIFVTTVRSHSKNNEASEKLYLFRSYRSVPKRGLKEDLSMVSNGEPRRENSEMGDQIKVTVRQAPAKLNDTGNQHDQNVFNYGEAGVVEIWKIARGAIAARAFFNPYRLKIHSAQGNSTAKWADISDGGMECNNPTSIGTNEIRMLNGMDSVGTVVSVGTSRKQSFKSTRSWNLIPWFKSLIEDATDAESYHIHVQGDSLVGGREFDYFRFNNTEDPLQMQLDDCRPPSSANTTFEEIRANFNAYANKREVIKSFERCAKNLVKIRRERTKDRARWERFAVGSHFYCPESNCEMEFQDRDQFLTHLCIHKDLKDRMKEILEMNDQSLIGHGRMKRWEYQEKGPALQS</sequence>
<accession>A0A6A6TTV4</accession>
<gene>
    <name evidence="7" type="ORF">BT63DRAFT_419254</name>
</gene>
<dbReference type="Gene3D" id="3.40.1090.10">
    <property type="entry name" value="Cytosolic phospholipase A2 catalytic domain"/>
    <property type="match status" value="2"/>
</dbReference>
<feature type="domain" description="C2H2-type" evidence="6">
    <location>
        <begin position="603"/>
        <end position="632"/>
    </location>
</feature>
<dbReference type="GO" id="GO:0019369">
    <property type="term" value="P:arachidonate metabolic process"/>
    <property type="evidence" value="ECO:0007669"/>
    <property type="project" value="TreeGrafter"/>
</dbReference>
<dbReference type="GO" id="GO:0046486">
    <property type="term" value="P:glycerolipid metabolic process"/>
    <property type="evidence" value="ECO:0007669"/>
    <property type="project" value="UniProtKB-ARBA"/>
</dbReference>
<dbReference type="PROSITE" id="PS50157">
    <property type="entry name" value="ZINC_FINGER_C2H2_2"/>
    <property type="match status" value="1"/>
</dbReference>
<keyword evidence="2" id="KW-0442">Lipid degradation</keyword>
<dbReference type="GO" id="GO:0047499">
    <property type="term" value="F:calcium-independent phospholipase A2 activity"/>
    <property type="evidence" value="ECO:0007669"/>
    <property type="project" value="TreeGrafter"/>
</dbReference>
<dbReference type="InterPro" id="IPR013087">
    <property type="entry name" value="Znf_C2H2_type"/>
</dbReference>
<evidence type="ECO:0000256" key="1">
    <source>
        <dbReference type="ARBA" id="ARBA00022801"/>
    </source>
</evidence>
<dbReference type="OrthoDB" id="626167at2759"/>
<dbReference type="Proteomes" id="UP000799302">
    <property type="component" value="Unassembled WGS sequence"/>
</dbReference>
<keyword evidence="4" id="KW-0479">Metal-binding</keyword>
<proteinExistence type="predicted"/>
<keyword evidence="1" id="KW-0378">Hydrolase</keyword>
<keyword evidence="4" id="KW-0862">Zinc</keyword>
<keyword evidence="8" id="KW-1185">Reference proteome</keyword>
<name>A0A6A6TTV4_9PEZI</name>
<protein>
    <submittedName>
        <fullName evidence="7">FabD/lysophospholipase-like protein</fullName>
    </submittedName>
</protein>
<organism evidence="7 8">
    <name type="scientific">Microthyrium microscopicum</name>
    <dbReference type="NCBI Taxonomy" id="703497"/>
    <lineage>
        <taxon>Eukaryota</taxon>
        <taxon>Fungi</taxon>
        <taxon>Dikarya</taxon>
        <taxon>Ascomycota</taxon>
        <taxon>Pezizomycotina</taxon>
        <taxon>Dothideomycetes</taxon>
        <taxon>Dothideomycetes incertae sedis</taxon>
        <taxon>Microthyriales</taxon>
        <taxon>Microthyriaceae</taxon>
        <taxon>Microthyrium</taxon>
    </lineage>
</organism>
<evidence type="ECO:0000313" key="7">
    <source>
        <dbReference type="EMBL" id="KAF2663190.1"/>
    </source>
</evidence>
<feature type="region of interest" description="Disordered" evidence="5">
    <location>
        <begin position="1"/>
        <end position="25"/>
    </location>
</feature>
<dbReference type="PANTHER" id="PTHR24185:SF1">
    <property type="entry name" value="CALCIUM-INDEPENDENT PHOSPHOLIPASE A2-GAMMA"/>
    <property type="match status" value="1"/>
</dbReference>
<keyword evidence="3" id="KW-0443">Lipid metabolism</keyword>
<keyword evidence="4" id="KW-0863">Zinc-finger</keyword>
<evidence type="ECO:0000256" key="5">
    <source>
        <dbReference type="SAM" id="MobiDB-lite"/>
    </source>
</evidence>
<evidence type="ECO:0000256" key="4">
    <source>
        <dbReference type="PROSITE-ProRule" id="PRU00042"/>
    </source>
</evidence>
<dbReference type="EMBL" id="MU004247">
    <property type="protein sequence ID" value="KAF2663190.1"/>
    <property type="molecule type" value="Genomic_DNA"/>
</dbReference>
<dbReference type="GO" id="GO:0016020">
    <property type="term" value="C:membrane"/>
    <property type="evidence" value="ECO:0007669"/>
    <property type="project" value="TreeGrafter"/>
</dbReference>